<dbReference type="Proteomes" id="UP000297706">
    <property type="component" value="Unassembled WGS sequence"/>
</dbReference>
<reference evidence="2 3" key="1">
    <citation type="submission" date="2018-02" db="EMBL/GenBank/DDBJ databases">
        <title>A novel lanthanide dependent methylotroph, Methylotenera sp. La3113.</title>
        <authorList>
            <person name="Lv H."/>
            <person name="Tani A."/>
        </authorList>
    </citation>
    <scope>NUCLEOTIDE SEQUENCE [LARGE SCALE GENOMIC DNA]</scope>
    <source>
        <strain evidence="2 3">La3113</strain>
    </source>
</reference>
<keyword evidence="1" id="KW-0472">Membrane</keyword>
<keyword evidence="3" id="KW-1185">Reference proteome</keyword>
<evidence type="ECO:0000313" key="2">
    <source>
        <dbReference type="EMBL" id="TFW71158.1"/>
    </source>
</evidence>
<dbReference type="RefSeq" id="WP_135277899.1">
    <property type="nucleotide sequence ID" value="NZ_PQVH01000009.1"/>
</dbReference>
<sequence>MKKKLIIPIMLALLVPLIASWFAYPDTHLPPGFGVFPPQFVAEAPGFNLIVFCALAFVELVVLALYISPTLFGFKKVEPAAPNKPLPLPVWFWLGLASTLFFWWLMWTRVTVFGSLVYYAFTPLWWSFIFTLDGVVYRYNNGQSLLSSKPKTLVISALVSLVGWRMFEYYNYFALGNWYYPQTESIPSLSHEAVVVIFLLAYTTVWPAIFQWYMLLNTCPSLVSRYSQGPKVAINGNVLLYAGYALLFLMVFWPYPLFWVLWIGVLMVFSGLLIKLNIWTPFADMAKGNWTSALLVALATMLNGFVWECWNYGSAHPQMPITNPNYWVYDIPYVNVIHIFSEMPLLGYMGYMPFGVLALVMWIWAGNVFGFDTKILDTDQH</sequence>
<feature type="transmembrane region" description="Helical" evidence="1">
    <location>
        <begin position="5"/>
        <end position="24"/>
    </location>
</feature>
<name>A0A4Y9VQT5_9PROT</name>
<comment type="caution">
    <text evidence="2">The sequence shown here is derived from an EMBL/GenBank/DDBJ whole genome shotgun (WGS) entry which is preliminary data.</text>
</comment>
<feature type="transmembrane region" description="Helical" evidence="1">
    <location>
        <begin position="234"/>
        <end position="253"/>
    </location>
</feature>
<dbReference type="EMBL" id="PQVH01000009">
    <property type="protein sequence ID" value="TFW71158.1"/>
    <property type="molecule type" value="Genomic_DNA"/>
</dbReference>
<gene>
    <name evidence="2" type="ORF">C3Y98_07775</name>
</gene>
<feature type="transmembrane region" description="Helical" evidence="1">
    <location>
        <begin position="259"/>
        <end position="278"/>
    </location>
</feature>
<evidence type="ECO:0000313" key="3">
    <source>
        <dbReference type="Proteomes" id="UP000297706"/>
    </source>
</evidence>
<organism evidence="2 3">
    <name type="scientific">Methylotenera oryzisoli</name>
    <dbReference type="NCBI Taxonomy" id="2080758"/>
    <lineage>
        <taxon>Bacteria</taxon>
        <taxon>Pseudomonadati</taxon>
        <taxon>Pseudomonadota</taxon>
        <taxon>Betaproteobacteria</taxon>
        <taxon>Nitrosomonadales</taxon>
        <taxon>Methylophilaceae</taxon>
        <taxon>Methylotenera</taxon>
    </lineage>
</organism>
<evidence type="ECO:0000256" key="1">
    <source>
        <dbReference type="SAM" id="Phobius"/>
    </source>
</evidence>
<protein>
    <submittedName>
        <fullName evidence="2">Mechanosensitive ion channel protein MscS</fullName>
    </submittedName>
</protein>
<dbReference type="OrthoDB" id="9769532at2"/>
<accession>A0A4Y9VQT5</accession>
<proteinExistence type="predicted"/>
<feature type="transmembrane region" description="Helical" evidence="1">
    <location>
        <begin position="193"/>
        <end position="213"/>
    </location>
</feature>
<dbReference type="AlphaFoldDB" id="A0A4Y9VQT5"/>
<feature type="transmembrane region" description="Helical" evidence="1">
    <location>
        <begin position="152"/>
        <end position="173"/>
    </location>
</feature>
<keyword evidence="1" id="KW-1133">Transmembrane helix</keyword>
<feature type="transmembrane region" description="Helical" evidence="1">
    <location>
        <begin position="290"/>
        <end position="307"/>
    </location>
</feature>
<feature type="transmembrane region" description="Helical" evidence="1">
    <location>
        <begin position="88"/>
        <end position="106"/>
    </location>
</feature>
<feature type="transmembrane region" description="Helical" evidence="1">
    <location>
        <begin position="345"/>
        <end position="365"/>
    </location>
</feature>
<feature type="transmembrane region" description="Helical" evidence="1">
    <location>
        <begin position="118"/>
        <end position="140"/>
    </location>
</feature>
<keyword evidence="1" id="KW-0812">Transmembrane</keyword>
<feature type="transmembrane region" description="Helical" evidence="1">
    <location>
        <begin position="44"/>
        <end position="67"/>
    </location>
</feature>